<accession>A0AAD7ENW6</accession>
<protein>
    <submittedName>
        <fullName evidence="2">Uncharacterized protein</fullName>
    </submittedName>
</protein>
<feature type="region of interest" description="Disordered" evidence="1">
    <location>
        <begin position="69"/>
        <end position="102"/>
    </location>
</feature>
<feature type="compositionally biased region" description="Polar residues" evidence="1">
    <location>
        <begin position="1"/>
        <end position="13"/>
    </location>
</feature>
<feature type="region of interest" description="Disordered" evidence="1">
    <location>
        <begin position="1"/>
        <end position="45"/>
    </location>
</feature>
<sequence length="224" mass="24272">MPSLRRTLSTPSVRSAPYSLLSPTTAGPRTHGSGHRRSTGSETSGRRILADIEWWRVADGQRDVVSEQDLEEADLDPDQEEDLPPAQVAAVPTPGGAAGVERPLTPAHWVSRPQEMPVDQMAALSIAPATPRRHALESSSSSLESTPETSDVQAEHPYLDLAVLTFSVHDTDAPSPVITRRARSGTLPPLLTTRAHSFADFTSYERQYADFAMSPLSSHPVFSN</sequence>
<organism evidence="2 3">
    <name type="scientific">Mycena albidolilacea</name>
    <dbReference type="NCBI Taxonomy" id="1033008"/>
    <lineage>
        <taxon>Eukaryota</taxon>
        <taxon>Fungi</taxon>
        <taxon>Dikarya</taxon>
        <taxon>Basidiomycota</taxon>
        <taxon>Agaricomycotina</taxon>
        <taxon>Agaricomycetes</taxon>
        <taxon>Agaricomycetidae</taxon>
        <taxon>Agaricales</taxon>
        <taxon>Marasmiineae</taxon>
        <taxon>Mycenaceae</taxon>
        <taxon>Mycena</taxon>
    </lineage>
</organism>
<feature type="region of interest" description="Disordered" evidence="1">
    <location>
        <begin position="130"/>
        <end position="153"/>
    </location>
</feature>
<evidence type="ECO:0000313" key="2">
    <source>
        <dbReference type="EMBL" id="KAJ7343324.1"/>
    </source>
</evidence>
<proteinExistence type="predicted"/>
<feature type="compositionally biased region" description="Acidic residues" evidence="1">
    <location>
        <begin position="69"/>
        <end position="83"/>
    </location>
</feature>
<evidence type="ECO:0000313" key="3">
    <source>
        <dbReference type="Proteomes" id="UP001218218"/>
    </source>
</evidence>
<feature type="compositionally biased region" description="Low complexity" evidence="1">
    <location>
        <begin position="84"/>
        <end position="95"/>
    </location>
</feature>
<evidence type="ECO:0000256" key="1">
    <source>
        <dbReference type="SAM" id="MobiDB-lite"/>
    </source>
</evidence>
<reference evidence="2" key="1">
    <citation type="submission" date="2023-03" db="EMBL/GenBank/DDBJ databases">
        <title>Massive genome expansion in bonnet fungi (Mycena s.s.) driven by repeated elements and novel gene families across ecological guilds.</title>
        <authorList>
            <consortium name="Lawrence Berkeley National Laboratory"/>
            <person name="Harder C.B."/>
            <person name="Miyauchi S."/>
            <person name="Viragh M."/>
            <person name="Kuo A."/>
            <person name="Thoen E."/>
            <person name="Andreopoulos B."/>
            <person name="Lu D."/>
            <person name="Skrede I."/>
            <person name="Drula E."/>
            <person name="Henrissat B."/>
            <person name="Morin E."/>
            <person name="Kohler A."/>
            <person name="Barry K."/>
            <person name="LaButti K."/>
            <person name="Morin E."/>
            <person name="Salamov A."/>
            <person name="Lipzen A."/>
            <person name="Mereny Z."/>
            <person name="Hegedus B."/>
            <person name="Baldrian P."/>
            <person name="Stursova M."/>
            <person name="Weitz H."/>
            <person name="Taylor A."/>
            <person name="Grigoriev I.V."/>
            <person name="Nagy L.G."/>
            <person name="Martin F."/>
            <person name="Kauserud H."/>
        </authorList>
    </citation>
    <scope>NUCLEOTIDE SEQUENCE</scope>
    <source>
        <strain evidence="2">CBHHK002</strain>
    </source>
</reference>
<dbReference type="AlphaFoldDB" id="A0AAD7ENW6"/>
<gene>
    <name evidence="2" type="ORF">DFH08DRAFT_962441</name>
</gene>
<name>A0AAD7ENW6_9AGAR</name>
<keyword evidence="3" id="KW-1185">Reference proteome</keyword>
<comment type="caution">
    <text evidence="2">The sequence shown here is derived from an EMBL/GenBank/DDBJ whole genome shotgun (WGS) entry which is preliminary data.</text>
</comment>
<feature type="compositionally biased region" description="Low complexity" evidence="1">
    <location>
        <begin position="137"/>
        <end position="150"/>
    </location>
</feature>
<dbReference type="EMBL" id="JARIHO010000023">
    <property type="protein sequence ID" value="KAJ7343324.1"/>
    <property type="molecule type" value="Genomic_DNA"/>
</dbReference>
<dbReference type="Proteomes" id="UP001218218">
    <property type="component" value="Unassembled WGS sequence"/>
</dbReference>